<dbReference type="EMBL" id="NDHI03003399">
    <property type="protein sequence ID" value="PNJ65166.1"/>
    <property type="molecule type" value="Genomic_DNA"/>
</dbReference>
<feature type="non-terminal residue" evidence="2">
    <location>
        <position position="1"/>
    </location>
</feature>
<keyword evidence="1" id="KW-0472">Membrane</keyword>
<comment type="caution">
    <text evidence="2">The sequence shown here is derived from an EMBL/GenBank/DDBJ whole genome shotgun (WGS) entry which is preliminary data.</text>
</comment>
<evidence type="ECO:0000313" key="2">
    <source>
        <dbReference type="EMBL" id="PNJ65166.1"/>
    </source>
</evidence>
<organism evidence="2">
    <name type="scientific">Pongo abelii</name>
    <name type="common">Sumatran orangutan</name>
    <name type="synonym">Pongo pygmaeus abelii</name>
    <dbReference type="NCBI Taxonomy" id="9601"/>
    <lineage>
        <taxon>Eukaryota</taxon>
        <taxon>Metazoa</taxon>
        <taxon>Chordata</taxon>
        <taxon>Craniata</taxon>
        <taxon>Vertebrata</taxon>
        <taxon>Euteleostomi</taxon>
        <taxon>Mammalia</taxon>
        <taxon>Eutheria</taxon>
        <taxon>Euarchontoglires</taxon>
        <taxon>Primates</taxon>
        <taxon>Haplorrhini</taxon>
        <taxon>Catarrhini</taxon>
        <taxon>Hominidae</taxon>
        <taxon>Pongo</taxon>
    </lineage>
</organism>
<gene>
    <name evidence="2" type="ORF">CR201_G0013088</name>
</gene>
<protein>
    <submittedName>
        <fullName evidence="2">POMT2 isoform 23</fullName>
    </submittedName>
</protein>
<dbReference type="AlphaFoldDB" id="A0A2J8W5X0"/>
<name>A0A2J8W5X0_PONAB</name>
<reference evidence="2" key="1">
    <citation type="submission" date="2017-12" db="EMBL/GenBank/DDBJ databases">
        <title>High-resolution comparative analysis of great ape genomes.</title>
        <authorList>
            <person name="Pollen A."/>
            <person name="Hastie A."/>
            <person name="Hormozdiari F."/>
            <person name="Dougherty M."/>
            <person name="Liu R."/>
            <person name="Chaisson M."/>
            <person name="Hoppe E."/>
            <person name="Hill C."/>
            <person name="Pang A."/>
            <person name="Hillier L."/>
            <person name="Baker C."/>
            <person name="Armstrong J."/>
            <person name="Shendure J."/>
            <person name="Paten B."/>
            <person name="Wilson R."/>
            <person name="Chao H."/>
            <person name="Schneider V."/>
            <person name="Ventura M."/>
            <person name="Kronenberg Z."/>
            <person name="Murali S."/>
            <person name="Gordon D."/>
            <person name="Cantsilieris S."/>
            <person name="Munson K."/>
            <person name="Nelson B."/>
            <person name="Raja A."/>
            <person name="Underwood J."/>
            <person name="Diekhans M."/>
            <person name="Fiddes I."/>
            <person name="Haussler D."/>
            <person name="Eichler E."/>
        </authorList>
    </citation>
    <scope>NUCLEOTIDE SEQUENCE [LARGE SCALE GENOMIC DNA]</scope>
    <source>
        <strain evidence="2">Susie</strain>
    </source>
</reference>
<keyword evidence="1" id="KW-0812">Transmembrane</keyword>
<accession>A0A2J8W5X0</accession>
<proteinExistence type="predicted"/>
<sequence length="101" mass="10985">LSITLYLLSGSIIAVAMQRGARLPAEVAGILWDTLLRLCAWGLASWPLARGIHVAGILSLLLGTAYSFYLFHPLAYGMVGPLAQDPQSPMAGLRWLDSWDF</sequence>
<keyword evidence="1" id="KW-1133">Transmembrane helix</keyword>
<feature type="transmembrane region" description="Helical" evidence="1">
    <location>
        <begin position="48"/>
        <end position="71"/>
    </location>
</feature>
<evidence type="ECO:0000256" key="1">
    <source>
        <dbReference type="SAM" id="Phobius"/>
    </source>
</evidence>